<dbReference type="RefSeq" id="WP_309794969.1">
    <property type="nucleotide sequence ID" value="NZ_JAVDPW010000005.1"/>
</dbReference>
<keyword evidence="3" id="KW-1185">Reference proteome</keyword>
<feature type="signal peptide" evidence="1">
    <location>
        <begin position="1"/>
        <end position="20"/>
    </location>
</feature>
<evidence type="ECO:0000313" key="3">
    <source>
        <dbReference type="Proteomes" id="UP001262410"/>
    </source>
</evidence>
<evidence type="ECO:0000256" key="1">
    <source>
        <dbReference type="SAM" id="SignalP"/>
    </source>
</evidence>
<keyword evidence="1" id="KW-0732">Signal</keyword>
<proteinExistence type="predicted"/>
<evidence type="ECO:0008006" key="4">
    <source>
        <dbReference type="Google" id="ProtNLM"/>
    </source>
</evidence>
<comment type="caution">
    <text evidence="2">The sequence shown here is derived from an EMBL/GenBank/DDBJ whole genome shotgun (WGS) entry which is preliminary data.</text>
</comment>
<sequence>MIAKLGVAVTAAIWLVGCQAGGSHSAIPSTATNAGADELSAASNWQLPSDGVVRDGRAATSIARAVWFSSTGIDPSGSSDEIWQNGTVAKLVGDIWVIETKREPNTISDGVRILISKTDGRILGIHVWQ</sequence>
<name>A0ABU1JPF6_9PROT</name>
<gene>
    <name evidence="2" type="ORF">E9232_003029</name>
</gene>
<dbReference type="EMBL" id="JAVDPW010000005">
    <property type="protein sequence ID" value="MDR6290503.1"/>
    <property type="molecule type" value="Genomic_DNA"/>
</dbReference>
<feature type="chain" id="PRO_5047218596" description="NTF2 fold domain-containing protein" evidence="1">
    <location>
        <begin position="21"/>
        <end position="129"/>
    </location>
</feature>
<organism evidence="2 3">
    <name type="scientific">Inquilinus ginsengisoli</name>
    <dbReference type="NCBI Taxonomy" id="363840"/>
    <lineage>
        <taxon>Bacteria</taxon>
        <taxon>Pseudomonadati</taxon>
        <taxon>Pseudomonadota</taxon>
        <taxon>Alphaproteobacteria</taxon>
        <taxon>Rhodospirillales</taxon>
        <taxon>Rhodospirillaceae</taxon>
        <taxon>Inquilinus</taxon>
    </lineage>
</organism>
<evidence type="ECO:0000313" key="2">
    <source>
        <dbReference type="EMBL" id="MDR6290503.1"/>
    </source>
</evidence>
<accession>A0ABU1JPF6</accession>
<dbReference type="Proteomes" id="UP001262410">
    <property type="component" value="Unassembled WGS sequence"/>
</dbReference>
<protein>
    <recommendedName>
        <fullName evidence="4">NTF2 fold domain-containing protein</fullName>
    </recommendedName>
</protein>
<dbReference type="PROSITE" id="PS51257">
    <property type="entry name" value="PROKAR_LIPOPROTEIN"/>
    <property type="match status" value="1"/>
</dbReference>
<reference evidence="2 3" key="1">
    <citation type="submission" date="2023-07" db="EMBL/GenBank/DDBJ databases">
        <title>Sorghum-associated microbial communities from plants grown in Nebraska, USA.</title>
        <authorList>
            <person name="Schachtman D."/>
        </authorList>
    </citation>
    <scope>NUCLEOTIDE SEQUENCE [LARGE SCALE GENOMIC DNA]</scope>
    <source>
        <strain evidence="2 3">584</strain>
    </source>
</reference>